<proteinExistence type="predicted"/>
<reference evidence="1 2" key="1">
    <citation type="submission" date="2016-11" db="EMBL/GenBank/DDBJ databases">
        <authorList>
            <person name="Jaros S."/>
            <person name="Januszkiewicz K."/>
            <person name="Wedrychowicz H."/>
        </authorList>
    </citation>
    <scope>NUCLEOTIDE SEQUENCE [LARGE SCALE GENOMIC DNA]</scope>
    <source>
        <strain evidence="1 2">DSM 25660</strain>
    </source>
</reference>
<name>A0A1M5CD24_9FLAO</name>
<gene>
    <name evidence="1" type="ORF">SAMN05444377_11173</name>
</gene>
<dbReference type="EMBL" id="FQVQ01000011">
    <property type="protein sequence ID" value="SHF52580.1"/>
    <property type="molecule type" value="Genomic_DNA"/>
</dbReference>
<dbReference type="STRING" id="1124188.SAMN05444377_11173"/>
<protein>
    <submittedName>
        <fullName evidence="1">Uncharacterized protein</fullName>
    </submittedName>
</protein>
<dbReference type="RefSeq" id="WP_073363845.1">
    <property type="nucleotide sequence ID" value="NZ_FQVQ01000011.1"/>
</dbReference>
<dbReference type="Proteomes" id="UP000184147">
    <property type="component" value="Unassembled WGS sequence"/>
</dbReference>
<dbReference type="OrthoDB" id="1363156at2"/>
<evidence type="ECO:0000313" key="1">
    <source>
        <dbReference type="EMBL" id="SHF52580.1"/>
    </source>
</evidence>
<sequence>MIRYIYTILLILSFLACKREASLPPQPLLSKPQEEKMVDTSVTDIDTVYPETNEKFEYRLTRNDGTYQYAYTVEGEDEAGTKVSGAVQVAGKYGEGKLTHPQLGTIGIKTEWIGKGALLATDTLGNAYKLSVK</sequence>
<accession>A0A1M5CD24</accession>
<dbReference type="PROSITE" id="PS51257">
    <property type="entry name" value="PROKAR_LIPOPROTEIN"/>
    <property type="match status" value="1"/>
</dbReference>
<evidence type="ECO:0000313" key="2">
    <source>
        <dbReference type="Proteomes" id="UP000184147"/>
    </source>
</evidence>
<dbReference type="AlphaFoldDB" id="A0A1M5CD24"/>
<keyword evidence="2" id="KW-1185">Reference proteome</keyword>
<organism evidence="1 2">
    <name type="scientific">Flavobacterium fontis</name>
    <dbReference type="NCBI Taxonomy" id="1124188"/>
    <lineage>
        <taxon>Bacteria</taxon>
        <taxon>Pseudomonadati</taxon>
        <taxon>Bacteroidota</taxon>
        <taxon>Flavobacteriia</taxon>
        <taxon>Flavobacteriales</taxon>
        <taxon>Flavobacteriaceae</taxon>
        <taxon>Flavobacterium</taxon>
    </lineage>
</organism>